<dbReference type="OrthoDB" id="1493483at2"/>
<name>D0MH28_RHOM4</name>
<organism evidence="1 2">
    <name type="scientific">Rhodothermus marinus (strain ATCC 43812 / DSM 4252 / R-10)</name>
    <name type="common">Rhodothermus obamensis</name>
    <dbReference type="NCBI Taxonomy" id="518766"/>
    <lineage>
        <taxon>Bacteria</taxon>
        <taxon>Pseudomonadati</taxon>
        <taxon>Rhodothermota</taxon>
        <taxon>Rhodothermia</taxon>
        <taxon>Rhodothermales</taxon>
        <taxon>Rhodothermaceae</taxon>
        <taxon>Rhodothermus</taxon>
    </lineage>
</organism>
<proteinExistence type="predicted"/>
<keyword evidence="2" id="KW-1185">Reference proteome</keyword>
<reference evidence="1 2" key="1">
    <citation type="journal article" date="2009" name="Stand. Genomic Sci.">
        <title>Complete genome sequence of Rhodothermus marinus type strain (R-10).</title>
        <authorList>
            <person name="Nolan M."/>
            <person name="Tindall B.J."/>
            <person name="Pomrenke H."/>
            <person name="Lapidus A."/>
            <person name="Copeland A."/>
            <person name="Glavina Del Rio T."/>
            <person name="Lucas S."/>
            <person name="Chen F."/>
            <person name="Tice H."/>
            <person name="Cheng J.F."/>
            <person name="Saunders E."/>
            <person name="Han C."/>
            <person name="Bruce D."/>
            <person name="Goodwin L."/>
            <person name="Chain P."/>
            <person name="Pitluck S."/>
            <person name="Ovchinikova G."/>
            <person name="Pati A."/>
            <person name="Ivanova N."/>
            <person name="Mavromatis K."/>
            <person name="Chen A."/>
            <person name="Palaniappan K."/>
            <person name="Land M."/>
            <person name="Hauser L."/>
            <person name="Chang Y.J."/>
            <person name="Jeffries C.D."/>
            <person name="Brettin T."/>
            <person name="Goker M."/>
            <person name="Bristow J."/>
            <person name="Eisen J.A."/>
            <person name="Markowitz V."/>
            <person name="Hugenholtz P."/>
            <person name="Kyrpides N.C."/>
            <person name="Klenk H.P."/>
            <person name="Detter J.C."/>
        </authorList>
    </citation>
    <scope>NUCLEOTIDE SEQUENCE [LARGE SCALE GENOMIC DNA]</scope>
    <source>
        <strain evidence="2">ATCC 43812 / DSM 4252 / R-10</strain>
    </source>
</reference>
<evidence type="ECO:0000313" key="1">
    <source>
        <dbReference type="EMBL" id="ACY47813.1"/>
    </source>
</evidence>
<dbReference type="EMBL" id="CP001807">
    <property type="protein sequence ID" value="ACY47813.1"/>
    <property type="molecule type" value="Genomic_DNA"/>
</dbReference>
<dbReference type="RefSeq" id="WP_012843425.1">
    <property type="nucleotide sequence ID" value="NC_013501.1"/>
</dbReference>
<evidence type="ECO:0000313" key="2">
    <source>
        <dbReference type="Proteomes" id="UP000002221"/>
    </source>
</evidence>
<dbReference type="STRING" id="518766.Rmar_0919"/>
<protein>
    <recommendedName>
        <fullName evidence="3">YokE-like PH domain-containing protein</fullName>
    </recommendedName>
</protein>
<dbReference type="HOGENOM" id="CLU_1480918_0_0_10"/>
<sequence>MEELIRELIPHAPQWGLFVAPEIPEDRLRGALADYAQGVAPHEVLALYDATWMGTGRDGAVFLRDRFVFQNLDLEPPQTVRYEDLVGVELKRRLLGGRRIVLQVNRGRATFTLSMDFSGKPKAAPYVARFLQEAMLRAPTFPKDPSGQTDHEAVQAALQQLLETGKLNRRDYERLLEVLRSG</sequence>
<dbReference type="Proteomes" id="UP000002221">
    <property type="component" value="Chromosome"/>
</dbReference>
<accession>D0MH28</accession>
<dbReference type="AlphaFoldDB" id="D0MH28"/>
<gene>
    <name evidence="1" type="ordered locus">Rmar_0919</name>
</gene>
<evidence type="ECO:0008006" key="3">
    <source>
        <dbReference type="Google" id="ProtNLM"/>
    </source>
</evidence>
<dbReference type="eggNOG" id="ENOG5032IXI">
    <property type="taxonomic scope" value="Bacteria"/>
</dbReference>
<dbReference type="KEGG" id="rmr:Rmar_0919"/>